<evidence type="ECO:0000313" key="2">
    <source>
        <dbReference type="EMBL" id="VEL33604.1"/>
    </source>
</evidence>
<comment type="caution">
    <text evidence="2">The sequence shown here is derived from an EMBL/GenBank/DDBJ whole genome shotgun (WGS) entry which is preliminary data.</text>
</comment>
<dbReference type="PANTHER" id="PTHR12341">
    <property type="entry name" value="5'-&gt;3' EXORIBONUCLEASE"/>
    <property type="match status" value="1"/>
</dbReference>
<dbReference type="GO" id="GO:0000956">
    <property type="term" value="P:nuclear-transcribed mRNA catabolic process"/>
    <property type="evidence" value="ECO:0007669"/>
    <property type="project" value="TreeGrafter"/>
</dbReference>
<accession>A0A448XCQ7</accession>
<dbReference type="InterPro" id="IPR041412">
    <property type="entry name" value="Xrn1_helical"/>
</dbReference>
<dbReference type="Pfam" id="PF17846">
    <property type="entry name" value="XRN_M"/>
    <property type="match status" value="1"/>
</dbReference>
<dbReference type="EMBL" id="CAAALY010246072">
    <property type="protein sequence ID" value="VEL33604.1"/>
    <property type="molecule type" value="Genomic_DNA"/>
</dbReference>
<dbReference type="PANTHER" id="PTHR12341:SF7">
    <property type="entry name" value="5'-3' EXORIBONUCLEASE 1"/>
    <property type="match status" value="1"/>
</dbReference>
<dbReference type="GO" id="GO:0004534">
    <property type="term" value="F:5'-3' RNA exonuclease activity"/>
    <property type="evidence" value="ECO:0007669"/>
    <property type="project" value="TreeGrafter"/>
</dbReference>
<organism evidence="2 3">
    <name type="scientific">Protopolystoma xenopodis</name>
    <dbReference type="NCBI Taxonomy" id="117903"/>
    <lineage>
        <taxon>Eukaryota</taxon>
        <taxon>Metazoa</taxon>
        <taxon>Spiralia</taxon>
        <taxon>Lophotrochozoa</taxon>
        <taxon>Platyhelminthes</taxon>
        <taxon>Monogenea</taxon>
        <taxon>Polyopisthocotylea</taxon>
        <taxon>Polystomatidea</taxon>
        <taxon>Polystomatidae</taxon>
        <taxon>Protopolystoma</taxon>
    </lineage>
</organism>
<sequence length="225" mass="25321">MHTTKPYQAWFDHSRPLSPLTQLMAVLPPESSNLVPTAWRHLMTSSNSPLSHMYPNDFVVEPRDHRHKWPLWMGVCLLPPIDDAQLLSLLHQHWADLKPEELALDVEGEVAIFSADSLKSFVSNPPDQKYVNESKYESSNNTYQFQEACALPYEVKATVTCSKSTASLGGSRRIPLHRGDAGILSGTNRKIKPLSRRFFGSKARAEASIFPTLGTRSILQRLLIE</sequence>
<feature type="domain" description="Xrn1 helical" evidence="1">
    <location>
        <begin position="8"/>
        <end position="162"/>
    </location>
</feature>
<keyword evidence="3" id="KW-1185">Reference proteome</keyword>
<reference evidence="2" key="1">
    <citation type="submission" date="2018-11" db="EMBL/GenBank/DDBJ databases">
        <authorList>
            <consortium name="Pathogen Informatics"/>
        </authorList>
    </citation>
    <scope>NUCLEOTIDE SEQUENCE</scope>
</reference>
<dbReference type="Proteomes" id="UP000784294">
    <property type="component" value="Unassembled WGS sequence"/>
</dbReference>
<dbReference type="InterPro" id="IPR027073">
    <property type="entry name" value="5_3_exoribonuclease"/>
</dbReference>
<name>A0A448XCQ7_9PLAT</name>
<dbReference type="GO" id="GO:0003723">
    <property type="term" value="F:RNA binding"/>
    <property type="evidence" value="ECO:0007669"/>
    <property type="project" value="TreeGrafter"/>
</dbReference>
<dbReference type="OrthoDB" id="372487at2759"/>
<dbReference type="AlphaFoldDB" id="A0A448XCQ7"/>
<protein>
    <recommendedName>
        <fullName evidence="1">Xrn1 helical domain-containing protein</fullName>
    </recommendedName>
</protein>
<evidence type="ECO:0000259" key="1">
    <source>
        <dbReference type="Pfam" id="PF17846"/>
    </source>
</evidence>
<dbReference type="Gene3D" id="1.25.40.1050">
    <property type="match status" value="1"/>
</dbReference>
<proteinExistence type="predicted"/>
<dbReference type="GO" id="GO:0005634">
    <property type="term" value="C:nucleus"/>
    <property type="evidence" value="ECO:0007669"/>
    <property type="project" value="TreeGrafter"/>
</dbReference>
<gene>
    <name evidence="2" type="ORF">PXEA_LOCUS27044</name>
</gene>
<evidence type="ECO:0000313" key="3">
    <source>
        <dbReference type="Proteomes" id="UP000784294"/>
    </source>
</evidence>